<dbReference type="InterPro" id="IPR036291">
    <property type="entry name" value="NAD(P)-bd_dom_sf"/>
</dbReference>
<dbReference type="Gene3D" id="3.40.50.720">
    <property type="entry name" value="NAD(P)-binding Rossmann-like Domain"/>
    <property type="match status" value="1"/>
</dbReference>
<feature type="domain" description="NmrA-like" evidence="3">
    <location>
        <begin position="5"/>
        <end position="324"/>
    </location>
</feature>
<reference evidence="4" key="1">
    <citation type="journal article" date="2014" name="Genome Announc.">
        <title>Complete sequencing and chromosome-scale genome assembly of the industrial progenitor strain P2niaD18 from the penicillin producer Penicillium chrysogenum.</title>
        <authorList>
            <person name="Specht T."/>
            <person name="Dahlmann T.A."/>
            <person name="Zadra I."/>
            <person name="Kurnsteiner H."/>
            <person name="Kuck U."/>
        </authorList>
    </citation>
    <scope>NUCLEOTIDE SEQUENCE [LARGE SCALE GENOMIC DNA]</scope>
    <source>
        <strain evidence="4">P2niaD18</strain>
    </source>
</reference>
<comment type="similarity">
    <text evidence="1">Belongs to the NmrA-type oxidoreductase family.</text>
</comment>
<dbReference type="PANTHER" id="PTHR42748">
    <property type="entry name" value="NITROGEN METABOLITE REPRESSION PROTEIN NMRA FAMILY MEMBER"/>
    <property type="match status" value="1"/>
</dbReference>
<dbReference type="SUPFAM" id="SSF51735">
    <property type="entry name" value="NAD(P)-binding Rossmann-fold domains"/>
    <property type="match status" value="1"/>
</dbReference>
<evidence type="ECO:0000259" key="3">
    <source>
        <dbReference type="Pfam" id="PF05368"/>
    </source>
</evidence>
<keyword evidence="2" id="KW-0521">NADP</keyword>
<evidence type="ECO:0000256" key="1">
    <source>
        <dbReference type="ARBA" id="ARBA00006328"/>
    </source>
</evidence>
<dbReference type="Gene3D" id="3.90.25.10">
    <property type="entry name" value="UDP-galactose 4-epimerase, domain 1"/>
    <property type="match status" value="1"/>
</dbReference>
<evidence type="ECO:0000256" key="2">
    <source>
        <dbReference type="ARBA" id="ARBA00022857"/>
    </source>
</evidence>
<dbReference type="PANTHER" id="PTHR42748:SF26">
    <property type="entry name" value="NMRA-LIKE DOMAIN-CONTAINING PROTEIN"/>
    <property type="match status" value="1"/>
</dbReference>
<dbReference type="InterPro" id="IPR051164">
    <property type="entry name" value="NmrA-like_oxidored"/>
</dbReference>
<proteinExistence type="inferred from homology"/>
<sequence>MSASKVLVVVGITGNQGSSVANAFLNLQGWHIRGITRNPSSPAAQQLTSKGVEIVKADLDDIASLESAFRGASAIFAVTDIYNHLFNPANFPKAQEAGISVNEYACNLETTQAMNIAIAANSPAISSTLTHFVFSSLSDTNRWSKGKYTWNFHFDAKAQAVKRIREGLPDLAAKLSTVQVGMYASNWKGGLGRPQKQEDGSFVVPIPEGPEVELPWIVVDRDTGVYVKALLENSPGKNVLAYSQMTTWREFWTLWAGIRNVKVDLKVLGLDDYFKTLPEFLSREFQDYLRYIVEFGYTGGDPDVCCTLQDLSPESRTTSLKEYIEDEDWSSLE</sequence>
<evidence type="ECO:0000313" key="4">
    <source>
        <dbReference type="EMBL" id="KZN94382.1"/>
    </source>
</evidence>
<dbReference type="Pfam" id="PF05368">
    <property type="entry name" value="NmrA"/>
    <property type="match status" value="1"/>
</dbReference>
<gene>
    <name evidence="4" type="ORF">EN45_045790</name>
</gene>
<protein>
    <submittedName>
        <fullName evidence="4">NmrA-like family domain-containing protein</fullName>
    </submittedName>
</protein>
<dbReference type="InterPro" id="IPR008030">
    <property type="entry name" value="NmrA-like"/>
</dbReference>
<dbReference type="GO" id="GO:0005634">
    <property type="term" value="C:nucleus"/>
    <property type="evidence" value="ECO:0007669"/>
    <property type="project" value="TreeGrafter"/>
</dbReference>
<name>A0A167YPY3_PENCH</name>
<dbReference type="PhylomeDB" id="A0A167YPY3"/>
<dbReference type="EMBL" id="CM002798">
    <property type="protein sequence ID" value="KZN94382.1"/>
    <property type="molecule type" value="Genomic_DNA"/>
</dbReference>
<accession>A0A167YPY3</accession>
<dbReference type="Proteomes" id="UP000076449">
    <property type="component" value="Chromosome I"/>
</dbReference>
<dbReference type="AlphaFoldDB" id="A0A167YPY3"/>
<organism evidence="4">
    <name type="scientific">Penicillium chrysogenum</name>
    <name type="common">Penicillium notatum</name>
    <dbReference type="NCBI Taxonomy" id="5076"/>
    <lineage>
        <taxon>Eukaryota</taxon>
        <taxon>Fungi</taxon>
        <taxon>Dikarya</taxon>
        <taxon>Ascomycota</taxon>
        <taxon>Pezizomycotina</taxon>
        <taxon>Eurotiomycetes</taxon>
        <taxon>Eurotiomycetidae</taxon>
        <taxon>Eurotiales</taxon>
        <taxon>Aspergillaceae</taxon>
        <taxon>Penicillium</taxon>
        <taxon>Penicillium chrysogenum species complex</taxon>
    </lineage>
</organism>
<dbReference type="CDD" id="cd05251">
    <property type="entry name" value="NmrA_like_SDR_a"/>
    <property type="match status" value="1"/>
</dbReference>